<keyword evidence="4" id="KW-1185">Reference proteome</keyword>
<dbReference type="GO" id="GO:0022857">
    <property type="term" value="F:transmembrane transporter activity"/>
    <property type="evidence" value="ECO:0007669"/>
    <property type="project" value="InterPro"/>
</dbReference>
<dbReference type="Gene3D" id="3.40.190.120">
    <property type="entry name" value="Osmoprotection protein (prox), domain 2"/>
    <property type="match status" value="1"/>
</dbReference>
<dbReference type="CDD" id="cd13528">
    <property type="entry name" value="PBP2_osmoprotectants"/>
    <property type="match status" value="1"/>
</dbReference>
<evidence type="ECO:0000259" key="2">
    <source>
        <dbReference type="Pfam" id="PF04069"/>
    </source>
</evidence>
<reference evidence="3 4" key="1">
    <citation type="submission" date="2018-10" db="EMBL/GenBank/DDBJ databases">
        <title>Natrarchaeobius chitinivorans gen. nov., sp. nov., and Natrarchaeobius haloalkaliphilus sp. nov., alkaliphilic, chitin-utilizing haloarchaea from hypersaline alkaline lakes.</title>
        <authorList>
            <person name="Sorokin D.Y."/>
            <person name="Elcheninov A.G."/>
            <person name="Kostrikina N.A."/>
            <person name="Bale N.J."/>
            <person name="Sinninghe Damste J.S."/>
            <person name="Khijniak T.V."/>
            <person name="Kublanov I.V."/>
            <person name="Toshchakov S.V."/>
        </authorList>
    </citation>
    <scope>NUCLEOTIDE SEQUENCE [LARGE SCALE GENOMIC DNA]</scope>
    <source>
        <strain evidence="3 4">AArcht7</strain>
    </source>
</reference>
<sequence length="370" mass="41410">MFFVNGRKIGKISDQPYTFRANDKWNSSLHRDNRDRSTSAPAHFNSPPCRGQRLLERTGMRHHMPNTVSRRQALAGIGASTVGASVSGCLGMFSGDAIGVSSKEFSEQFILANISRELLEAEGHDTEDNTGLGGTMANFEAMRNEEVGVYWEYTGTAWLNILEEDEPIDDPDQLYQEVATAYEEEYDIEWLEPAPFNNTYVIVSNDEWVSESGVTDLEELAEYAEAGNTDFSVGMNPEIEEREDGWAGIPETYEFEESADDIETVNMDLGLAVQAVDEGEVDVAFAFETDAEIERYDLEVIEDVRNHFVIYNPAPNVRQDVVTDEIRESFNSVTPELDAETIRGLNGRVSIDGEDPENVARDYLETNGHI</sequence>
<dbReference type="EMBL" id="REFZ01000004">
    <property type="protein sequence ID" value="RQH01368.1"/>
    <property type="molecule type" value="Genomic_DNA"/>
</dbReference>
<dbReference type="SUPFAM" id="SSF53850">
    <property type="entry name" value="Periplasmic binding protein-like II"/>
    <property type="match status" value="1"/>
</dbReference>
<organism evidence="3 4">
    <name type="scientific">Natrarchaeobius chitinivorans</name>
    <dbReference type="NCBI Taxonomy" id="1679083"/>
    <lineage>
        <taxon>Archaea</taxon>
        <taxon>Methanobacteriati</taxon>
        <taxon>Methanobacteriota</taxon>
        <taxon>Stenosarchaea group</taxon>
        <taxon>Halobacteria</taxon>
        <taxon>Halobacteriales</taxon>
        <taxon>Natrialbaceae</taxon>
        <taxon>Natrarchaeobius</taxon>
    </lineage>
</organism>
<evidence type="ECO:0000256" key="1">
    <source>
        <dbReference type="SAM" id="MobiDB-lite"/>
    </source>
</evidence>
<dbReference type="Proteomes" id="UP000281431">
    <property type="component" value="Unassembled WGS sequence"/>
</dbReference>
<feature type="domain" description="ABC-type glycine betaine transport system substrate-binding" evidence="2">
    <location>
        <begin position="98"/>
        <end position="365"/>
    </location>
</feature>
<dbReference type="GO" id="GO:0043190">
    <property type="term" value="C:ATP-binding cassette (ABC) transporter complex"/>
    <property type="evidence" value="ECO:0007669"/>
    <property type="project" value="InterPro"/>
</dbReference>
<gene>
    <name evidence="3" type="ORF">EA472_07950</name>
</gene>
<accession>A0A3N6MEU2</accession>
<evidence type="ECO:0000313" key="3">
    <source>
        <dbReference type="EMBL" id="RQH01368.1"/>
    </source>
</evidence>
<comment type="caution">
    <text evidence="3">The sequence shown here is derived from an EMBL/GenBank/DDBJ whole genome shotgun (WGS) entry which is preliminary data.</text>
</comment>
<dbReference type="AlphaFoldDB" id="A0A3N6MEU2"/>
<dbReference type="Gene3D" id="3.40.190.10">
    <property type="entry name" value="Periplasmic binding protein-like II"/>
    <property type="match status" value="1"/>
</dbReference>
<evidence type="ECO:0000313" key="4">
    <source>
        <dbReference type="Proteomes" id="UP000281431"/>
    </source>
</evidence>
<feature type="region of interest" description="Disordered" evidence="1">
    <location>
        <begin position="28"/>
        <end position="50"/>
    </location>
</feature>
<dbReference type="Pfam" id="PF04069">
    <property type="entry name" value="OpuAC"/>
    <property type="match status" value="1"/>
</dbReference>
<name>A0A3N6MEU2_NATCH</name>
<protein>
    <submittedName>
        <fullName evidence="3">Glycine/betaine ABC transporter substrate-binding protein</fullName>
    </submittedName>
</protein>
<dbReference type="InterPro" id="IPR007210">
    <property type="entry name" value="ABC_Gly_betaine_transp_sub-bd"/>
</dbReference>
<proteinExistence type="predicted"/>